<evidence type="ECO:0000313" key="1">
    <source>
        <dbReference type="EMBL" id="OFI06015.1"/>
    </source>
</evidence>
<keyword evidence="1" id="KW-0418">Kinase</keyword>
<dbReference type="STRING" id="1121290.CLAOCE_13960"/>
<evidence type="ECO:0000313" key="2">
    <source>
        <dbReference type="Proteomes" id="UP000175744"/>
    </source>
</evidence>
<keyword evidence="2" id="KW-1185">Reference proteome</keyword>
<dbReference type="Pfam" id="PF13589">
    <property type="entry name" value="HATPase_c_3"/>
    <property type="match status" value="1"/>
</dbReference>
<gene>
    <name evidence="1" type="ORF">CLOACE_13960</name>
</gene>
<accession>A0A1E8EYH2</accession>
<dbReference type="OrthoDB" id="9813438at2"/>
<dbReference type="Proteomes" id="UP000175744">
    <property type="component" value="Unassembled WGS sequence"/>
</dbReference>
<dbReference type="Gene3D" id="3.30.565.10">
    <property type="entry name" value="Histidine kinase-like ATPase, C-terminal domain"/>
    <property type="match status" value="1"/>
</dbReference>
<keyword evidence="1" id="KW-0808">Transferase</keyword>
<dbReference type="EMBL" id="LZFO01000017">
    <property type="protein sequence ID" value="OFI06015.1"/>
    <property type="molecule type" value="Genomic_DNA"/>
</dbReference>
<reference evidence="1 2" key="1">
    <citation type="submission" date="2016-06" db="EMBL/GenBank/DDBJ databases">
        <title>Genome sequence of Clostridium acetireducens DSM 10703.</title>
        <authorList>
            <person name="Poehlein A."/>
            <person name="Fluechter S."/>
            <person name="Duerre P."/>
            <person name="Daniel R."/>
        </authorList>
    </citation>
    <scope>NUCLEOTIDE SEQUENCE [LARGE SCALE GENOMIC DNA]</scope>
    <source>
        <strain evidence="1 2">DSM 10703</strain>
    </source>
</reference>
<dbReference type="AlphaFoldDB" id="A0A1E8EYH2"/>
<comment type="caution">
    <text evidence="1">The sequence shown here is derived from an EMBL/GenBank/DDBJ whole genome shotgun (WGS) entry which is preliminary data.</text>
</comment>
<dbReference type="RefSeq" id="WP_070110379.1">
    <property type="nucleotide sequence ID" value="NZ_LZFO01000017.1"/>
</dbReference>
<organism evidence="1 2">
    <name type="scientific">Clostridium acetireducens DSM 10703</name>
    <dbReference type="NCBI Taxonomy" id="1121290"/>
    <lineage>
        <taxon>Bacteria</taxon>
        <taxon>Bacillati</taxon>
        <taxon>Bacillota</taxon>
        <taxon>Clostridia</taxon>
        <taxon>Eubacteriales</taxon>
        <taxon>Clostridiaceae</taxon>
        <taxon>Clostridium</taxon>
    </lineage>
</organism>
<name>A0A1E8EYH2_9CLOT</name>
<dbReference type="SUPFAM" id="SSF55874">
    <property type="entry name" value="ATPase domain of HSP90 chaperone/DNA topoisomerase II/histidine kinase"/>
    <property type="match status" value="1"/>
</dbReference>
<dbReference type="GO" id="GO:0016301">
    <property type="term" value="F:kinase activity"/>
    <property type="evidence" value="ECO:0007669"/>
    <property type="project" value="UniProtKB-KW"/>
</dbReference>
<dbReference type="InterPro" id="IPR036890">
    <property type="entry name" value="HATPase_C_sf"/>
</dbReference>
<proteinExistence type="predicted"/>
<sequence length="367" mass="43732">MINKKIDLSPSRDFIIKSIVGEITLETAILNLIDNCIQASDKYNRNKKYTIKLLINPKQFSIEDNCGGMSKEKLESAFTFFVNEDYEIQHDRGLKRSVLKIGRKINITSKISGCRYNVPINISNWEKNSWSMDIKEEKINSCIEQGVIIDIHDLYRKVKKIFMNTKFINKLIDLIVNRYRCKLKENFSIWINDKKILLNDIYERIYVGSENKKMNDMKVEIKLYNFCKEYSEKLENGWYFIVNGICVISKDKNLFWRKKNQVIISGHTYKTFIGEVIITGDYIRNLPIWKNNNGKLDAKNFYNKEIIDFMREVIEKYRMYFRAEEVNVKYTRPYYMVETLKSYYNVKSNKDVGEDSFDESYNRYILK</sequence>
<protein>
    <submittedName>
        <fullName evidence="1">Histidine kinase-, DNA gyrase B-, and HSP90-like ATPase</fullName>
    </submittedName>
</protein>